<comment type="caution">
    <text evidence="2">The sequence shown here is derived from an EMBL/GenBank/DDBJ whole genome shotgun (WGS) entry which is preliminary data.</text>
</comment>
<accession>A0A919IU69</accession>
<dbReference type="AlphaFoldDB" id="A0A919IU69"/>
<proteinExistence type="predicted"/>
<sequence length="110" mass="11674">MPAVGDHIYFAGRRGGSQFATMIGSTPKPGTVGGGVIAGSTATGHADGPPGGRDHGDVRSGKLQDRLDQQAGGHDQRRKRQRYQDQMHRLDAHVEAEQAKARCASRVTTV</sequence>
<evidence type="ECO:0000256" key="1">
    <source>
        <dbReference type="SAM" id="MobiDB-lite"/>
    </source>
</evidence>
<feature type="region of interest" description="Disordered" evidence="1">
    <location>
        <begin position="24"/>
        <end position="85"/>
    </location>
</feature>
<feature type="compositionally biased region" description="Basic and acidic residues" evidence="1">
    <location>
        <begin position="52"/>
        <end position="68"/>
    </location>
</feature>
<protein>
    <submittedName>
        <fullName evidence="2">Uncharacterized protein</fullName>
    </submittedName>
</protein>
<dbReference type="Proteomes" id="UP000619479">
    <property type="component" value="Unassembled WGS sequence"/>
</dbReference>
<evidence type="ECO:0000313" key="3">
    <source>
        <dbReference type="Proteomes" id="UP000619479"/>
    </source>
</evidence>
<name>A0A919IU69_9ACTN</name>
<dbReference type="EMBL" id="BOMH01000150">
    <property type="protein sequence ID" value="GID71341.1"/>
    <property type="molecule type" value="Genomic_DNA"/>
</dbReference>
<reference evidence="2" key="1">
    <citation type="submission" date="2021-01" db="EMBL/GenBank/DDBJ databases">
        <title>Whole genome shotgun sequence of Actinoplanes cyaneus NBRC 14990.</title>
        <authorList>
            <person name="Komaki H."/>
            <person name="Tamura T."/>
        </authorList>
    </citation>
    <scope>NUCLEOTIDE SEQUENCE</scope>
    <source>
        <strain evidence="2">NBRC 14990</strain>
    </source>
</reference>
<keyword evidence="3" id="KW-1185">Reference proteome</keyword>
<organism evidence="2 3">
    <name type="scientific">Actinoplanes cyaneus</name>
    <dbReference type="NCBI Taxonomy" id="52696"/>
    <lineage>
        <taxon>Bacteria</taxon>
        <taxon>Bacillati</taxon>
        <taxon>Actinomycetota</taxon>
        <taxon>Actinomycetes</taxon>
        <taxon>Micromonosporales</taxon>
        <taxon>Micromonosporaceae</taxon>
        <taxon>Actinoplanes</taxon>
    </lineage>
</organism>
<evidence type="ECO:0000313" key="2">
    <source>
        <dbReference type="EMBL" id="GID71341.1"/>
    </source>
</evidence>
<gene>
    <name evidence="2" type="ORF">Acy02nite_92220</name>
</gene>